<gene>
    <name evidence="2" type="ORF">BS47DRAFT_1348640</name>
</gene>
<dbReference type="EMBL" id="MU129026">
    <property type="protein sequence ID" value="KAF9509915.1"/>
    <property type="molecule type" value="Genomic_DNA"/>
</dbReference>
<protein>
    <submittedName>
        <fullName evidence="2">Uncharacterized protein</fullName>
    </submittedName>
</protein>
<feature type="compositionally biased region" description="Basic residues" evidence="1">
    <location>
        <begin position="39"/>
        <end position="50"/>
    </location>
</feature>
<reference evidence="2" key="1">
    <citation type="journal article" date="2020" name="Nat. Commun.">
        <title>Large-scale genome sequencing of mycorrhizal fungi provides insights into the early evolution of symbiotic traits.</title>
        <authorList>
            <person name="Miyauchi S."/>
            <person name="Kiss E."/>
            <person name="Kuo A."/>
            <person name="Drula E."/>
            <person name="Kohler A."/>
            <person name="Sanchez-Garcia M."/>
            <person name="Morin E."/>
            <person name="Andreopoulos B."/>
            <person name="Barry K.W."/>
            <person name="Bonito G."/>
            <person name="Buee M."/>
            <person name="Carver A."/>
            <person name="Chen C."/>
            <person name="Cichocki N."/>
            <person name="Clum A."/>
            <person name="Culley D."/>
            <person name="Crous P.W."/>
            <person name="Fauchery L."/>
            <person name="Girlanda M."/>
            <person name="Hayes R.D."/>
            <person name="Keri Z."/>
            <person name="LaButti K."/>
            <person name="Lipzen A."/>
            <person name="Lombard V."/>
            <person name="Magnuson J."/>
            <person name="Maillard F."/>
            <person name="Murat C."/>
            <person name="Nolan M."/>
            <person name="Ohm R.A."/>
            <person name="Pangilinan J."/>
            <person name="Pereira M.F."/>
            <person name="Perotto S."/>
            <person name="Peter M."/>
            <person name="Pfister S."/>
            <person name="Riley R."/>
            <person name="Sitrit Y."/>
            <person name="Stielow J.B."/>
            <person name="Szollosi G."/>
            <person name="Zifcakova L."/>
            <person name="Stursova M."/>
            <person name="Spatafora J.W."/>
            <person name="Tedersoo L."/>
            <person name="Vaario L.M."/>
            <person name="Yamada A."/>
            <person name="Yan M."/>
            <person name="Wang P."/>
            <person name="Xu J."/>
            <person name="Bruns T."/>
            <person name="Baldrian P."/>
            <person name="Vilgalys R."/>
            <person name="Dunand C."/>
            <person name="Henrissat B."/>
            <person name="Grigoriev I.V."/>
            <person name="Hibbett D."/>
            <person name="Nagy L.G."/>
            <person name="Martin F.M."/>
        </authorList>
    </citation>
    <scope>NUCLEOTIDE SEQUENCE</scope>
    <source>
        <strain evidence="2">UP504</strain>
    </source>
</reference>
<organism evidence="2 3">
    <name type="scientific">Hydnum rufescens UP504</name>
    <dbReference type="NCBI Taxonomy" id="1448309"/>
    <lineage>
        <taxon>Eukaryota</taxon>
        <taxon>Fungi</taxon>
        <taxon>Dikarya</taxon>
        <taxon>Basidiomycota</taxon>
        <taxon>Agaricomycotina</taxon>
        <taxon>Agaricomycetes</taxon>
        <taxon>Cantharellales</taxon>
        <taxon>Hydnaceae</taxon>
        <taxon>Hydnum</taxon>
    </lineage>
</organism>
<accession>A0A9P6AQ52</accession>
<keyword evidence="3" id="KW-1185">Reference proteome</keyword>
<dbReference type="AlphaFoldDB" id="A0A9P6AQ52"/>
<feature type="non-terminal residue" evidence="2">
    <location>
        <position position="60"/>
    </location>
</feature>
<comment type="caution">
    <text evidence="2">The sequence shown here is derived from an EMBL/GenBank/DDBJ whole genome shotgun (WGS) entry which is preliminary data.</text>
</comment>
<dbReference type="Proteomes" id="UP000886523">
    <property type="component" value="Unassembled WGS sequence"/>
</dbReference>
<feature type="region of interest" description="Disordered" evidence="1">
    <location>
        <begin position="32"/>
        <end position="60"/>
    </location>
</feature>
<evidence type="ECO:0000256" key="1">
    <source>
        <dbReference type="SAM" id="MobiDB-lite"/>
    </source>
</evidence>
<name>A0A9P6AQ52_9AGAM</name>
<evidence type="ECO:0000313" key="2">
    <source>
        <dbReference type="EMBL" id="KAF9509915.1"/>
    </source>
</evidence>
<proteinExistence type="predicted"/>
<sequence>MQAVLKLNDYRSFNACLLIPCHQNDVIGRDYGGPSIRRTNPRHSQAHPWRKSTAMPWNQL</sequence>
<evidence type="ECO:0000313" key="3">
    <source>
        <dbReference type="Proteomes" id="UP000886523"/>
    </source>
</evidence>